<dbReference type="AlphaFoldDB" id="A0A563VKE8"/>
<accession>A0A563VKE8</accession>
<organism evidence="2 3">
    <name type="scientific">Hyella patelloides LEGE 07179</name>
    <dbReference type="NCBI Taxonomy" id="945734"/>
    <lineage>
        <taxon>Bacteria</taxon>
        <taxon>Bacillati</taxon>
        <taxon>Cyanobacteriota</taxon>
        <taxon>Cyanophyceae</taxon>
        <taxon>Pleurocapsales</taxon>
        <taxon>Hyellaceae</taxon>
        <taxon>Hyella</taxon>
    </lineage>
</organism>
<evidence type="ECO:0000313" key="2">
    <source>
        <dbReference type="EMBL" id="VEP11882.1"/>
    </source>
</evidence>
<name>A0A563VKE8_9CYAN</name>
<sequence>MNFTEIISQIKLQLEEIEQKEKANQKEQAEITQNIEQLTQNIEQLKLEIEDKYRRQSELDREALELYHRGEELKEKQAKIAKIQSFSEEFQFLQTEFQDNQDLLDTLYSSVASISNTDSHSDNNFNPENHELYSRQNDYQNNNREEQTENIIFNIEIIKAKLANAERLYQSLVAQNLEQYHTYQNLIIDGLDLIWCAVGFVAFGKESYKKMSFKYHPDRQGSEQAMQLINTAWEITQKHLKSPNDS</sequence>
<evidence type="ECO:0000256" key="1">
    <source>
        <dbReference type="SAM" id="Coils"/>
    </source>
</evidence>
<keyword evidence="3" id="KW-1185">Reference proteome</keyword>
<dbReference type="Gene3D" id="1.10.287.110">
    <property type="entry name" value="DnaJ domain"/>
    <property type="match status" value="1"/>
</dbReference>
<dbReference type="InterPro" id="IPR036869">
    <property type="entry name" value="J_dom_sf"/>
</dbReference>
<reference evidence="2 3" key="1">
    <citation type="submission" date="2019-01" db="EMBL/GenBank/DDBJ databases">
        <authorList>
            <person name="Brito A."/>
        </authorList>
    </citation>
    <scope>NUCLEOTIDE SEQUENCE [LARGE SCALE GENOMIC DNA]</scope>
    <source>
        <strain evidence="2">1</strain>
    </source>
</reference>
<dbReference type="RefSeq" id="WP_144869680.1">
    <property type="nucleotide sequence ID" value="NZ_LR213877.1"/>
</dbReference>
<dbReference type="Proteomes" id="UP000320055">
    <property type="component" value="Unassembled WGS sequence"/>
</dbReference>
<gene>
    <name evidence="2" type="ORF">H1P_1240006</name>
</gene>
<dbReference type="EMBL" id="CAACVJ010000029">
    <property type="protein sequence ID" value="VEP11882.1"/>
    <property type="molecule type" value="Genomic_DNA"/>
</dbReference>
<dbReference type="InterPro" id="IPR001623">
    <property type="entry name" value="DnaJ_domain"/>
</dbReference>
<feature type="coiled-coil region" evidence="1">
    <location>
        <begin position="7"/>
        <end position="62"/>
    </location>
</feature>
<dbReference type="CDD" id="cd06257">
    <property type="entry name" value="DnaJ"/>
    <property type="match status" value="1"/>
</dbReference>
<dbReference type="OrthoDB" id="581986at2"/>
<keyword evidence="2" id="KW-0346">Stress response</keyword>
<dbReference type="SUPFAM" id="SSF46565">
    <property type="entry name" value="Chaperone J-domain"/>
    <property type="match status" value="1"/>
</dbReference>
<proteinExistence type="predicted"/>
<keyword evidence="1" id="KW-0175">Coiled coil</keyword>
<protein>
    <submittedName>
        <fullName evidence="2">Heat shock protein DnaJ domain protein</fullName>
    </submittedName>
</protein>
<evidence type="ECO:0000313" key="3">
    <source>
        <dbReference type="Proteomes" id="UP000320055"/>
    </source>
</evidence>